<feature type="domain" description="DUF6606" evidence="10">
    <location>
        <begin position="14"/>
        <end position="285"/>
    </location>
</feature>
<evidence type="ECO:0000256" key="6">
    <source>
        <dbReference type="ARBA" id="ARBA00022807"/>
    </source>
</evidence>
<evidence type="ECO:0000256" key="5">
    <source>
        <dbReference type="ARBA" id="ARBA00022801"/>
    </source>
</evidence>
<comment type="catalytic activity">
    <reaction evidence="1">
        <text>Thiol-dependent hydrolysis of ester, thioester, amide, peptide and isopeptide bonds formed by the C-terminal Gly of ubiquitin (a 76-residue protein attached to proteins as an intracellular targeting signal).</text>
        <dbReference type="EC" id="3.4.19.12"/>
    </reaction>
</comment>
<dbReference type="OrthoDB" id="3182339at2759"/>
<evidence type="ECO:0000259" key="10">
    <source>
        <dbReference type="Pfam" id="PF20255"/>
    </source>
</evidence>
<dbReference type="GO" id="GO:0006508">
    <property type="term" value="P:proteolysis"/>
    <property type="evidence" value="ECO:0007669"/>
    <property type="project" value="UniProtKB-KW"/>
</dbReference>
<keyword evidence="4" id="KW-0833">Ubl conjugation pathway</keyword>
<dbReference type="PANTHER" id="PTHR13367:SF33">
    <property type="entry name" value="P-LOOP CONTAINING NUCLEOSIDE TRIPHOSPHATE HYDROLASE PROTEIN"/>
    <property type="match status" value="1"/>
</dbReference>
<organism evidence="11 12">
    <name type="scientific">Metarhizium rileyi (strain RCEF 4871)</name>
    <name type="common">Nomuraea rileyi</name>
    <dbReference type="NCBI Taxonomy" id="1649241"/>
    <lineage>
        <taxon>Eukaryota</taxon>
        <taxon>Fungi</taxon>
        <taxon>Dikarya</taxon>
        <taxon>Ascomycota</taxon>
        <taxon>Pezizomycotina</taxon>
        <taxon>Sordariomycetes</taxon>
        <taxon>Hypocreomycetidae</taxon>
        <taxon>Hypocreales</taxon>
        <taxon>Clavicipitaceae</taxon>
        <taxon>Metarhizium</taxon>
    </lineage>
</organism>
<dbReference type="InterPro" id="IPR022099">
    <property type="entry name" value="DUF3638"/>
</dbReference>
<dbReference type="InterPro" id="IPR051346">
    <property type="entry name" value="OTU_Deubiquitinase"/>
</dbReference>
<keyword evidence="5" id="KW-0378">Hydrolase</keyword>
<name>A0A166YM41_METRR</name>
<evidence type="ECO:0000256" key="1">
    <source>
        <dbReference type="ARBA" id="ARBA00000707"/>
    </source>
</evidence>
<dbReference type="InterPro" id="IPR046541">
    <property type="entry name" value="DUF6606"/>
</dbReference>
<keyword evidence="3" id="KW-0645">Protease</keyword>
<dbReference type="Pfam" id="PF12340">
    <property type="entry name" value="DUF3638"/>
    <property type="match status" value="2"/>
</dbReference>
<dbReference type="PANTHER" id="PTHR13367">
    <property type="entry name" value="UBIQUITIN THIOESTERASE"/>
    <property type="match status" value="1"/>
</dbReference>
<evidence type="ECO:0000259" key="9">
    <source>
        <dbReference type="Pfam" id="PF12359"/>
    </source>
</evidence>
<dbReference type="OMA" id="DIMHTPM"/>
<feature type="domain" description="DUF3638" evidence="8">
    <location>
        <begin position="2049"/>
        <end position="2175"/>
    </location>
</feature>
<dbReference type="InterPro" id="IPR027417">
    <property type="entry name" value="P-loop_NTPase"/>
</dbReference>
<sequence>MSATSPQILLLKAVFDHMVLPPELPASPDDDSVPLSWELIARLLDACKQMRCHESEAIWDTVEASLRLTQDLNRNPVSKESLVSAFSEIARKKSVAWLVLHVVQQNAAMIVHKNNNTGEVVFEAFEASPTAPAVLETNHALQWSFPSRSVAISESEFSKDSFQDGLADFLEQASEVAFDQFAARAFKGDKMIVESRDTPSPALITEMLLSFLEATGRAFPVHAVHKRVRDDVVLGSSETPWRRSPYWLMLRVAVQRILLTSCSDDLSTSRLYFKFVMCIVFARLLADCQPTLHPEKTLMLQAKLCRRLAKLQTDMSEAPAVLQQIYEREFSKTRSFFESTLTKAKMAISALWDAHKRKVTRSIPLLPSRASNSDLVLKLQNSGRKLQNILNASVDPPERQSVLGTPSLAEGTVTQVNEFANRCSKLVVCASKAMSELDCSFSSPADKCVALSRAMMKYMDAVGTCHLDDAILMSQYLLNLFELWVAIDSEATTICPLLQDYHPAFVPEAIDMLCLVTRRDLERLRHAQRYISGRIKRCKNSYGTIFSDPHRTTAFPSSYLRNSEENSDLHLLGARIEAASAKSEESKRTELGRLMAKYEKLSAEMKQGVCSCTRMPDGSLNVSGCKRCWKARCRKRLKISVHEGFLPQNVSPKAAILLELKMPTYFAAYREATWRLKILGTKNTLKSDAAIVLANFGPLQLFGHKNGATSLTLASRKKSFLQTHYREQKLPKSEAEVLLPFGPAFTYYDKEYGIWADEYREVPWYHHLLGSWLPTSVSDPFADASLYMDDAEHPSSYEIAARQDACPRSMSSHEYTAYQRAISGVYRRWIVLVFELGSTNLNLSSQMTLKLFARLALQSGADQRPEILGKVHSIFHNVAFCEKLEHQIRLRLNALNAGRRDLVCMSILITLSLRLHHLCPSNFRPNVVELLRKIRILMSLWISQLREEVRSTDNGETAQKAASSAFWAAMICRQTFEVFLNSENQLQFGEEEALHFFRASIALSENLIVNLDDISPDLRRLLAQDMSRTYSMSDKIREWTLANSSALQTVINETWTDSGSSKPRSFSNWNFVDGGHWVQSRTTATGLAASQTVHYHALQGHLLIDGKPLGRLPLEIRNDKGILELFHGQHLLTRPSAVAGMEYQIVNSVSNHEVHVGLREDKVVIRAKFMGCLIEHVPREIFKGDTMPDFPFGLVDDCVHWLNLHTRELEMRRKPNIWLSKSSNWVLDVQKRRAVRQRKIGLMPSATTAKQGTCLVEPQSDVGKHIMHIFKDFENPGNLAIFQPLSEKGRLSVEIKRLEMRFFVNVRGFLQSNQLHSEIDPVQNIGTLHGLQSKLVLRNTSNFRRKSVMVPIGSFSWERQGAHVSVRISNEGNYALFTVDPLLGRLNCAPEPSLFYLKALIHAITSFPIADELTGRTGTEEACLCLTAAQSQPWKPLNALPKKMLSIIISLSPRRKFYPENKRIYQKAFWDNNLTATIQHEHLAIYAGDILRQSQALNIPENATDEESEVEMDLPDLNHLALRGITRRQIYERSMYHSDLIVLSQANDDKLYMPRGSRYHSKESIYVYRVIKELREGSGTILEPCALSSILQKWRVIDGFNDTLRTLDIQRDLNADTSQVFGPFIARLRSSDGTTDYNTQLTLALHAFGKKADMKVIAWLVALAKNCAIRDIEPPKVDRFTDFNPFQRLKMSQTTNLVVSAQDSHSTYISNQSRRKKPLKINDYDFYISQEAEKVASWLENAWPDIPLTRPVFEESCNELDLKYVNSTKTWATLGPELQKLSQNLSLSDYVQSVEYQARKLHSECSNATLAAQRALDDAKPNSSTTWTTPQASSSPRVAYHVPCLTKVFRNSRGATEALSRGSRLPKPSGLDAPDRPKDYNILEKLPCISTELLMLHGIVQSFKASQNLIKQQYGQDLEDSIAAMAWDLEHPQVQTPELSLSTDDLNVEIAAVEQDLRGKLLFVQKALSSQDACYFWLEAGHLWPCDSLASILELLRLDNHKHLTSQLKSSLVQLGILVTKLQHFLRMHDAERCHDAKKLLEEQTNTGHSNWTPMDYPEWLLLEIDNNILIRPVQVEVAKAIISPHSNQNSVLQMNMGKGKTSVVMPMAALILADKTKLCRIVVPKALLLQTAQVIQSRIGGLVGRQVRHVPFARRSPSDAATLSRYRAIHEEMLRLADGQQKVGKEMMEIQHWLDTTCRDILDESDLTLSVQTQLIYPSGDLTVVDGHPYRWLVVEELLSLVEKHSSSLQDQFDGKIVVVQRHQGYPIIHFLTTEPEDALNELLVQDICNGQLPRLQIQESSSENVRYHVRQIISGAQVSSMVWNSAVKSLKDEAFGSKTLYLLRGLISERILLLCLKKKWNIQYGLHPARQPIAVPFEAKGVPSQAAEYGHPDTALLLTCLAFYQEGLSREQVKQGLQGVMQSDDPVAHYDRWICSCASLPSSLRYWNCVDLANDLQVETLWKYVRFDRTVINHHLNTYVFPVHAKQFSVKLQASGWDIPLLQPNETGQHGSLTTGFSGTNDNKRILPQTIKQDDLPKLLCTNAEVLCHLLESRNRECHLAAKAGVRFDEKETLNFLCDRKIRVLIDAGAHILEMQNEDVAKAWLNIDTEAQGAVYFASNSQIMVRSRFQSLPMPLIASPFANDLETCVVYIDEGHTRGTDLKLPVTAKGAVTLGSGQTKDQTVQAAMRLRQLGTTQSVAFLAPPEVYRSILDVRRAHTQELPRPVMLTSVDVVRWLLEQSCKANEQMMALHFSQCQDFCRRTDIVWKHPNFATNKQHLEKVLQVIRQVEQQTLQQMYGPRKQSEQVGLVELASPLLQSFSLNVAEMARHGQSNYSSALMEVEQEREVVFEVEQVREKQTWTKHTALSFPGLDRAIMDFIQTGRLDTKAIGNQASFMQAFDYVARTKIGKQFRVKATTSRIYVSREYTRTIAVGDPLAKHEILRPVHWILWSPSSETALIIVPEEADAIMPELREMNTPLVWLLGYTAPVTKSMKVFNCLTYLTVPTWPRNCGVPTWLSIELGVLSGRLYFEFSEYKPFLAWLGMLPDEQQSGSSPSLEIAEPLQFLQEWVTYRRQTDEILNTPVGFVCQRHYLHEGHFFFRGHELNYISRASISSDEARHAGTDDDDEVYDTE</sequence>
<dbReference type="Pfam" id="PF20255">
    <property type="entry name" value="DUF6606"/>
    <property type="match status" value="1"/>
</dbReference>
<dbReference type="GO" id="GO:0004843">
    <property type="term" value="F:cysteine-type deubiquitinase activity"/>
    <property type="evidence" value="ECO:0007669"/>
    <property type="project" value="UniProtKB-EC"/>
</dbReference>
<dbReference type="Gene3D" id="3.40.50.300">
    <property type="entry name" value="P-loop containing nucleotide triphosphate hydrolases"/>
    <property type="match status" value="1"/>
</dbReference>
<protein>
    <recommendedName>
        <fullName evidence="2">ubiquitinyl hydrolase 1</fullName>
        <ecNumber evidence="2">3.4.19.12</ecNumber>
    </recommendedName>
</protein>
<dbReference type="STRING" id="1081105.A0A166YM41"/>
<dbReference type="Proteomes" id="UP000243498">
    <property type="component" value="Unassembled WGS sequence"/>
</dbReference>
<evidence type="ECO:0000313" key="11">
    <source>
        <dbReference type="EMBL" id="OAA37051.1"/>
    </source>
</evidence>
<gene>
    <name evidence="11" type="ORF">NOR_07327</name>
</gene>
<feature type="region of interest" description="Disordered" evidence="7">
    <location>
        <begin position="1856"/>
        <end position="1876"/>
    </location>
</feature>
<dbReference type="EC" id="3.4.19.12" evidence="2"/>
<evidence type="ECO:0000256" key="4">
    <source>
        <dbReference type="ARBA" id="ARBA00022786"/>
    </source>
</evidence>
<evidence type="ECO:0000259" key="8">
    <source>
        <dbReference type="Pfam" id="PF12340"/>
    </source>
</evidence>
<evidence type="ECO:0000256" key="7">
    <source>
        <dbReference type="SAM" id="MobiDB-lite"/>
    </source>
</evidence>
<dbReference type="Pfam" id="PF12359">
    <property type="entry name" value="DUF3645"/>
    <property type="match status" value="1"/>
</dbReference>
<dbReference type="SUPFAM" id="SSF52540">
    <property type="entry name" value="P-loop containing nucleoside triphosphate hydrolases"/>
    <property type="match status" value="1"/>
</dbReference>
<accession>A0A166YM41</accession>
<evidence type="ECO:0000256" key="3">
    <source>
        <dbReference type="ARBA" id="ARBA00022670"/>
    </source>
</evidence>
<evidence type="ECO:0000313" key="12">
    <source>
        <dbReference type="Proteomes" id="UP000243498"/>
    </source>
</evidence>
<proteinExistence type="predicted"/>
<keyword evidence="6" id="KW-0788">Thiol protease</keyword>
<feature type="domain" description="DUF3645" evidence="9">
    <location>
        <begin position="2369"/>
        <end position="2401"/>
    </location>
</feature>
<evidence type="ECO:0000256" key="2">
    <source>
        <dbReference type="ARBA" id="ARBA00012759"/>
    </source>
</evidence>
<keyword evidence="12" id="KW-1185">Reference proteome</keyword>
<dbReference type="InterPro" id="IPR022105">
    <property type="entry name" value="DUF3645"/>
</dbReference>
<comment type="caution">
    <text evidence="11">The sequence shown here is derived from an EMBL/GenBank/DDBJ whole genome shotgun (WGS) entry which is preliminary data.</text>
</comment>
<reference evidence="11 12" key="1">
    <citation type="journal article" date="2016" name="Genome Biol. Evol.">
        <title>Divergent and convergent evolution of fungal pathogenicity.</title>
        <authorList>
            <person name="Shang Y."/>
            <person name="Xiao G."/>
            <person name="Zheng P."/>
            <person name="Cen K."/>
            <person name="Zhan S."/>
            <person name="Wang C."/>
        </authorList>
    </citation>
    <scope>NUCLEOTIDE SEQUENCE [LARGE SCALE GENOMIC DNA]</scope>
    <source>
        <strain evidence="11 12">RCEF 4871</strain>
    </source>
</reference>
<dbReference type="EMBL" id="AZHC01000032">
    <property type="protein sequence ID" value="OAA37051.1"/>
    <property type="molecule type" value="Genomic_DNA"/>
</dbReference>
<feature type="domain" description="DUF3638" evidence="8">
    <location>
        <begin position="2177"/>
        <end position="2250"/>
    </location>
</feature>